<evidence type="ECO:0000256" key="2">
    <source>
        <dbReference type="ARBA" id="ARBA00023015"/>
    </source>
</evidence>
<dbReference type="GO" id="GO:0006355">
    <property type="term" value="P:regulation of DNA-templated transcription"/>
    <property type="evidence" value="ECO:0007669"/>
    <property type="project" value="InterPro"/>
</dbReference>
<evidence type="ECO:0000313" key="8">
    <source>
        <dbReference type="Proteomes" id="UP000267804"/>
    </source>
</evidence>
<dbReference type="Pfam" id="PF03704">
    <property type="entry name" value="BTAD"/>
    <property type="match status" value="1"/>
</dbReference>
<accession>A0A386WJ19</accession>
<feature type="domain" description="OmpR/PhoB-type" evidence="6">
    <location>
        <begin position="1"/>
        <end position="93"/>
    </location>
</feature>
<dbReference type="InterPro" id="IPR011990">
    <property type="entry name" value="TPR-like_helical_dom_sf"/>
</dbReference>
<feature type="DNA-binding region" description="OmpR/PhoB-type" evidence="5">
    <location>
        <begin position="1"/>
        <end position="93"/>
    </location>
</feature>
<protein>
    <submittedName>
        <fullName evidence="7">Transcriptional regulator</fullName>
    </submittedName>
</protein>
<keyword evidence="2" id="KW-0805">Transcription regulation</keyword>
<dbReference type="InterPro" id="IPR001867">
    <property type="entry name" value="OmpR/PhoB-type_DNA-bd"/>
</dbReference>
<dbReference type="SMART" id="SM00028">
    <property type="entry name" value="TPR"/>
    <property type="match status" value="6"/>
</dbReference>
<dbReference type="KEGG" id="mtua:CSH63_12575"/>
<proteinExistence type="inferred from homology"/>
<dbReference type="InterPro" id="IPR019734">
    <property type="entry name" value="TPR_rpt"/>
</dbReference>
<dbReference type="InterPro" id="IPR005158">
    <property type="entry name" value="BTAD"/>
</dbReference>
<dbReference type="RefSeq" id="WP_120573842.1">
    <property type="nucleotide sequence ID" value="NZ_CP024087.1"/>
</dbReference>
<dbReference type="InterPro" id="IPR051677">
    <property type="entry name" value="AfsR-DnrI-RedD_regulator"/>
</dbReference>
<dbReference type="InterPro" id="IPR027417">
    <property type="entry name" value="P-loop_NTPase"/>
</dbReference>
<keyword evidence="4" id="KW-0804">Transcription</keyword>
<gene>
    <name evidence="7" type="ORF">CSH63_12575</name>
</gene>
<dbReference type="EMBL" id="CP024087">
    <property type="protein sequence ID" value="AYF28267.1"/>
    <property type="molecule type" value="Genomic_DNA"/>
</dbReference>
<dbReference type="SMART" id="SM00862">
    <property type="entry name" value="Trans_reg_C"/>
    <property type="match status" value="1"/>
</dbReference>
<dbReference type="CDD" id="cd15831">
    <property type="entry name" value="BTAD"/>
    <property type="match status" value="1"/>
</dbReference>
<dbReference type="AlphaFoldDB" id="A0A386WJ19"/>
<dbReference type="InterPro" id="IPR036388">
    <property type="entry name" value="WH-like_DNA-bd_sf"/>
</dbReference>
<dbReference type="Proteomes" id="UP000267804">
    <property type="component" value="Chromosome"/>
</dbReference>
<evidence type="ECO:0000256" key="1">
    <source>
        <dbReference type="ARBA" id="ARBA00005820"/>
    </source>
</evidence>
<evidence type="ECO:0000256" key="5">
    <source>
        <dbReference type="PROSITE-ProRule" id="PRU01091"/>
    </source>
</evidence>
<dbReference type="Pfam" id="PF13424">
    <property type="entry name" value="TPR_12"/>
    <property type="match status" value="1"/>
</dbReference>
<dbReference type="SMART" id="SM01043">
    <property type="entry name" value="BTAD"/>
    <property type="match status" value="1"/>
</dbReference>
<dbReference type="SUPFAM" id="SSF52540">
    <property type="entry name" value="P-loop containing nucleoside triphosphate hydrolases"/>
    <property type="match status" value="1"/>
</dbReference>
<dbReference type="InterPro" id="IPR016032">
    <property type="entry name" value="Sig_transdc_resp-reg_C-effctor"/>
</dbReference>
<dbReference type="SUPFAM" id="SSF48452">
    <property type="entry name" value="TPR-like"/>
    <property type="match status" value="3"/>
</dbReference>
<keyword evidence="3 5" id="KW-0238">DNA-binding</keyword>
<organism evidence="7 8">
    <name type="scientific">Micromonospora tulbaghiae</name>
    <dbReference type="NCBI Taxonomy" id="479978"/>
    <lineage>
        <taxon>Bacteria</taxon>
        <taxon>Bacillati</taxon>
        <taxon>Actinomycetota</taxon>
        <taxon>Actinomycetes</taxon>
        <taxon>Micromonosporales</taxon>
        <taxon>Micromonosporaceae</taxon>
        <taxon>Micromonospora</taxon>
    </lineage>
</organism>
<dbReference type="PROSITE" id="PS51755">
    <property type="entry name" value="OMPR_PHOB"/>
    <property type="match status" value="1"/>
</dbReference>
<dbReference type="GO" id="GO:0003677">
    <property type="term" value="F:DNA binding"/>
    <property type="evidence" value="ECO:0007669"/>
    <property type="project" value="UniProtKB-UniRule"/>
</dbReference>
<sequence length="999" mass="108507">MEFRVLGPVEIWSEGVRVAIGGRQPRLLLAALVLEANRPVPADRLIDLIWAQAPPPSARATVQAMVSRLRATFRQIGASAQLLSERGAYRLHTDPATVDAHRFSALVQQAAGASDDLTTVELLDQALDLWRGEPLLDVVDDSGRQLLCSGLIEARWTAAEDRADALLRLGRTRRVVREVSDQVAGQPYRHRLVGQLMTALYLEGQADRASEVYRNLRTRLNDDLGLEPSGELSRLHRLILRGDPVLPAERDDALSSVPHRPEELPQDVPGFIGRTDEMTRLDQLSGGSSATTVWVLSGIPGVGKTALAVRWAHRVRDAFPDGQLFIDLRGFDVERPPVTPSAALGQLLGGLGVDPRVVPDDQDGRVSLFRSTTTGRRILLVLDNARDADQVIPLIPPSGTVLITSRRRLGELVVRAGARSLLLGVLSPTDSVRLLAAILGDEAVRVEAGAAARLAHLCGHLPLALRIAAANLQTSGHPHIAGLAEELDEGGPLTSLTVDGADEGAVTKAFAMSYRALPTAQQRMFRHIGLVPGGSFTAHVAAALEGVAPPVATRTLRALASAHLIEHQGGDRYRFHDLLRQYAVDRLVTEDDDTIRHDARQRLLEHYRSKADAAGRQLIPHFLRLPGPAPQQSFPDADEASAWLDAEAANVIAAINHAPDHGHARFVWQLTDALRAWFHQRGRRAEWLSAATGGLAAAEAANDLTAQASMHLSIALAHVTAGRYEEARQHLLDGLRINAHDRWPEGRTALLNNLSAVHQRLGNPRAAIDCARQSLELNRQYRNDGGEAMSLANLGFAHWQLGALSQADQHIRDALACAERSGSRYNEAVLLVDLAGIRRDRGDREAAEELYDRALVANRDLGYQYGEATALSGRALLWSMTDRAPGACADARRAVALTQEIGDAGTEAWAREAYGRVLLAAERPAEAAQEHRLALDLARQTRFVWCEASALVGLAAVCLATEQPDVAREHAKAALRIANEAGYRLIESRTLGLLKTLDD</sequence>
<dbReference type="PANTHER" id="PTHR35807">
    <property type="entry name" value="TRANSCRIPTIONAL REGULATOR REDD-RELATED"/>
    <property type="match status" value="1"/>
</dbReference>
<dbReference type="SUPFAM" id="SSF46894">
    <property type="entry name" value="C-terminal effector domain of the bipartite response regulators"/>
    <property type="match status" value="1"/>
</dbReference>
<name>A0A386WJ19_9ACTN</name>
<dbReference type="Gene3D" id="3.40.50.300">
    <property type="entry name" value="P-loop containing nucleotide triphosphate hydrolases"/>
    <property type="match status" value="1"/>
</dbReference>
<dbReference type="Gene3D" id="1.10.10.10">
    <property type="entry name" value="Winged helix-like DNA-binding domain superfamily/Winged helix DNA-binding domain"/>
    <property type="match status" value="1"/>
</dbReference>
<dbReference type="PRINTS" id="PR00364">
    <property type="entry name" value="DISEASERSIST"/>
</dbReference>
<evidence type="ECO:0000259" key="6">
    <source>
        <dbReference type="PROSITE" id="PS51755"/>
    </source>
</evidence>
<dbReference type="PANTHER" id="PTHR35807:SF1">
    <property type="entry name" value="TRANSCRIPTIONAL REGULATOR REDD"/>
    <property type="match status" value="1"/>
</dbReference>
<dbReference type="Gene3D" id="1.25.40.10">
    <property type="entry name" value="Tetratricopeptide repeat domain"/>
    <property type="match status" value="3"/>
</dbReference>
<reference evidence="7 8" key="1">
    <citation type="submission" date="2017-10" db="EMBL/GenBank/DDBJ databases">
        <title>Integration of genomic and chemical information greatly accelerates assignment of the full stereostructure of myelolactone, a potent inhibitor of myeloma from a marine-derived Micromonospora.</title>
        <authorList>
            <person name="Kim M.C."/>
            <person name="Machado H."/>
            <person name="Jensen P.R."/>
            <person name="Fenical W."/>
        </authorList>
    </citation>
    <scope>NUCLEOTIDE SEQUENCE [LARGE SCALE GENOMIC DNA]</scope>
    <source>
        <strain evidence="7 8">CNY-010</strain>
    </source>
</reference>
<evidence type="ECO:0000256" key="4">
    <source>
        <dbReference type="ARBA" id="ARBA00023163"/>
    </source>
</evidence>
<evidence type="ECO:0000313" key="7">
    <source>
        <dbReference type="EMBL" id="AYF28267.1"/>
    </source>
</evidence>
<comment type="similarity">
    <text evidence="1">Belongs to the AfsR/DnrI/RedD regulatory family.</text>
</comment>
<dbReference type="GO" id="GO:0000160">
    <property type="term" value="P:phosphorelay signal transduction system"/>
    <property type="evidence" value="ECO:0007669"/>
    <property type="project" value="InterPro"/>
</dbReference>
<evidence type="ECO:0000256" key="3">
    <source>
        <dbReference type="ARBA" id="ARBA00023125"/>
    </source>
</evidence>